<sequence length="170" mass="18328">MLKDLIKNKVVISILSCSIIITSTYIVKASGYEAGSNMDPVATKSYVDMKIDELAKNVNQVIEKINSGNKGNIEEDKPEAKPSNELEIVSIKAGQSIILKSGSQIILRGGNGSIIDSEFGGIVDLTQGVDLRSGYDAPANHLLMIPRSDGRGIHAKTDCIFMVTGEYEIK</sequence>
<protein>
    <submittedName>
        <fullName evidence="1">Uncharacterized protein</fullName>
    </submittedName>
</protein>
<proteinExistence type="predicted"/>
<reference evidence="1 2" key="1">
    <citation type="submission" date="2023-03" db="EMBL/GenBank/DDBJ databases">
        <title>Complete genome sequence of Tepidibacter sp. SWIR-1, isolated from a deep-sea hydrothermal vent.</title>
        <authorList>
            <person name="Li X."/>
        </authorList>
    </citation>
    <scope>NUCLEOTIDE SEQUENCE [LARGE SCALE GENOMIC DNA]</scope>
    <source>
        <strain evidence="1 2">SWIR-1</strain>
    </source>
</reference>
<accession>A0ABY8ECX7</accession>
<dbReference type="Proteomes" id="UP001222800">
    <property type="component" value="Chromosome"/>
</dbReference>
<dbReference type="RefSeq" id="WP_277732603.1">
    <property type="nucleotide sequence ID" value="NZ_CP120733.1"/>
</dbReference>
<gene>
    <name evidence="1" type="ORF">P4S50_00760</name>
</gene>
<name>A0ABY8ECX7_9FIRM</name>
<organism evidence="1 2">
    <name type="scientific">Tepidibacter hydrothermalis</name>
    <dbReference type="NCBI Taxonomy" id="3036126"/>
    <lineage>
        <taxon>Bacteria</taxon>
        <taxon>Bacillati</taxon>
        <taxon>Bacillota</taxon>
        <taxon>Clostridia</taxon>
        <taxon>Peptostreptococcales</taxon>
        <taxon>Peptostreptococcaceae</taxon>
        <taxon>Tepidibacter</taxon>
    </lineage>
</organism>
<evidence type="ECO:0000313" key="1">
    <source>
        <dbReference type="EMBL" id="WFD10636.1"/>
    </source>
</evidence>
<keyword evidence="2" id="KW-1185">Reference proteome</keyword>
<dbReference type="EMBL" id="CP120733">
    <property type="protein sequence ID" value="WFD10636.1"/>
    <property type="molecule type" value="Genomic_DNA"/>
</dbReference>
<evidence type="ECO:0000313" key="2">
    <source>
        <dbReference type="Proteomes" id="UP001222800"/>
    </source>
</evidence>